<keyword evidence="8" id="KW-0067">ATP-binding</keyword>
<dbReference type="GO" id="GO:0004674">
    <property type="term" value="F:protein serine/threonine kinase activity"/>
    <property type="evidence" value="ECO:0007669"/>
    <property type="project" value="UniProtKB-KW"/>
</dbReference>
<sequence>MEKPFKLPSINDFKLIKPISRGAFGKVFLATKTDSTKLYAIKILSKDEMKRKNLVDKITAERNALATVSHIYLVMEYLIGGDLKTLLIVLGYLKDMHAAIYTVEISIALEYLHSHGIIHRDLKPDNILITAAGHLKLTDFGLSTLSWNRPIRASDVLNTPSVTNLPVEFYRTPGQLISLTTELSFAHSPVKNPVPKLDELSFSSSNYPNENTLPDRRDNVGDAMFNSSVCTSNQV</sequence>
<dbReference type="InterPro" id="IPR008271">
    <property type="entry name" value="Ser/Thr_kinase_AS"/>
</dbReference>
<evidence type="ECO:0000256" key="10">
    <source>
        <dbReference type="ARBA" id="ARBA00047899"/>
    </source>
</evidence>
<evidence type="ECO:0000256" key="4">
    <source>
        <dbReference type="ARBA" id="ARBA00022527"/>
    </source>
</evidence>
<evidence type="ECO:0000256" key="12">
    <source>
        <dbReference type="SAM" id="MobiDB-lite"/>
    </source>
</evidence>
<dbReference type="InterPro" id="IPR000719">
    <property type="entry name" value="Prot_kinase_dom"/>
</dbReference>
<dbReference type="GO" id="GO:0005634">
    <property type="term" value="C:nucleus"/>
    <property type="evidence" value="ECO:0007669"/>
    <property type="project" value="TreeGrafter"/>
</dbReference>
<dbReference type="PROSITE" id="PS50011">
    <property type="entry name" value="PROTEIN_KINASE_DOM"/>
    <property type="match status" value="1"/>
</dbReference>
<dbReference type="PANTHER" id="PTHR24356">
    <property type="entry name" value="SERINE/THREONINE-PROTEIN KINASE"/>
    <property type="match status" value="1"/>
</dbReference>
<dbReference type="EMBL" id="LUCH01011382">
    <property type="protein sequence ID" value="KAF5395598.1"/>
    <property type="molecule type" value="Genomic_DNA"/>
</dbReference>
<dbReference type="PROSITE" id="PS00108">
    <property type="entry name" value="PROTEIN_KINASE_ST"/>
    <property type="match status" value="1"/>
</dbReference>
<evidence type="ECO:0000256" key="9">
    <source>
        <dbReference type="ARBA" id="ARBA00033099"/>
    </source>
</evidence>
<feature type="domain" description="Protein kinase" evidence="13">
    <location>
        <begin position="13"/>
        <end position="235"/>
    </location>
</feature>
<dbReference type="AlphaFoldDB" id="A0A8J4SFP8"/>
<gene>
    <name evidence="14" type="ORF">PHET_11727</name>
</gene>
<dbReference type="Gene3D" id="1.10.510.10">
    <property type="entry name" value="Transferase(Phosphotransferase) domain 1"/>
    <property type="match status" value="1"/>
</dbReference>
<proteinExistence type="inferred from homology"/>
<dbReference type="GO" id="GO:0005524">
    <property type="term" value="F:ATP binding"/>
    <property type="evidence" value="ECO:0007669"/>
    <property type="project" value="UniProtKB-KW"/>
</dbReference>
<evidence type="ECO:0000256" key="6">
    <source>
        <dbReference type="ARBA" id="ARBA00022741"/>
    </source>
</evidence>
<evidence type="ECO:0000259" key="13">
    <source>
        <dbReference type="PROSITE" id="PS50011"/>
    </source>
</evidence>
<dbReference type="OrthoDB" id="162894at2759"/>
<keyword evidence="7" id="KW-0418">Kinase</keyword>
<feature type="compositionally biased region" description="Polar residues" evidence="12">
    <location>
        <begin position="201"/>
        <end position="212"/>
    </location>
</feature>
<dbReference type="SUPFAM" id="SSF56112">
    <property type="entry name" value="Protein kinase-like (PK-like)"/>
    <property type="match status" value="1"/>
</dbReference>
<dbReference type="SMART" id="SM00220">
    <property type="entry name" value="S_TKc"/>
    <property type="match status" value="1"/>
</dbReference>
<comment type="catalytic activity">
    <reaction evidence="10">
        <text>L-threonyl-[protein] + ATP = O-phospho-L-threonyl-[protein] + ADP + H(+)</text>
        <dbReference type="Rhea" id="RHEA:46608"/>
        <dbReference type="Rhea" id="RHEA-COMP:11060"/>
        <dbReference type="Rhea" id="RHEA-COMP:11605"/>
        <dbReference type="ChEBI" id="CHEBI:15378"/>
        <dbReference type="ChEBI" id="CHEBI:30013"/>
        <dbReference type="ChEBI" id="CHEBI:30616"/>
        <dbReference type="ChEBI" id="CHEBI:61977"/>
        <dbReference type="ChEBI" id="CHEBI:456216"/>
        <dbReference type="EC" id="2.7.11.1"/>
    </reaction>
</comment>
<comment type="similarity">
    <text evidence="1">Belongs to the protein kinase superfamily. AGC Ser/Thr protein kinase family.</text>
</comment>
<dbReference type="Gene3D" id="3.30.200.20">
    <property type="entry name" value="Phosphorylase Kinase, domain 1"/>
    <property type="match status" value="2"/>
</dbReference>
<evidence type="ECO:0000313" key="15">
    <source>
        <dbReference type="Proteomes" id="UP000748531"/>
    </source>
</evidence>
<keyword evidence="4" id="KW-0723">Serine/threonine-protein kinase</keyword>
<evidence type="ECO:0000313" key="14">
    <source>
        <dbReference type="EMBL" id="KAF5395598.1"/>
    </source>
</evidence>
<accession>A0A8J4SFP8</accession>
<reference evidence="14" key="1">
    <citation type="submission" date="2019-05" db="EMBL/GenBank/DDBJ databases">
        <title>Annotation for the trematode Paragonimus heterotremus.</title>
        <authorList>
            <person name="Choi Y.-J."/>
        </authorList>
    </citation>
    <scope>NUCLEOTIDE SEQUENCE</scope>
    <source>
        <strain evidence="14">LC</strain>
    </source>
</reference>
<evidence type="ECO:0000256" key="2">
    <source>
        <dbReference type="ARBA" id="ARBA00012513"/>
    </source>
</evidence>
<evidence type="ECO:0000256" key="5">
    <source>
        <dbReference type="ARBA" id="ARBA00022679"/>
    </source>
</evidence>
<feature type="region of interest" description="Disordered" evidence="12">
    <location>
        <begin position="199"/>
        <end position="220"/>
    </location>
</feature>
<keyword evidence="15" id="KW-1185">Reference proteome</keyword>
<dbReference type="FunFam" id="1.10.510.10:FF:000604">
    <property type="entry name" value="AGC protein kinase"/>
    <property type="match status" value="1"/>
</dbReference>
<comment type="catalytic activity">
    <reaction evidence="11">
        <text>L-seryl-[protein] + ATP = O-phospho-L-seryl-[protein] + ADP + H(+)</text>
        <dbReference type="Rhea" id="RHEA:17989"/>
        <dbReference type="Rhea" id="RHEA-COMP:9863"/>
        <dbReference type="Rhea" id="RHEA-COMP:11604"/>
        <dbReference type="ChEBI" id="CHEBI:15378"/>
        <dbReference type="ChEBI" id="CHEBI:29999"/>
        <dbReference type="ChEBI" id="CHEBI:30616"/>
        <dbReference type="ChEBI" id="CHEBI:83421"/>
        <dbReference type="ChEBI" id="CHEBI:456216"/>
        <dbReference type="EC" id="2.7.11.1"/>
    </reaction>
</comment>
<dbReference type="InterPro" id="IPR050236">
    <property type="entry name" value="Ser_Thr_kinase_AGC"/>
</dbReference>
<evidence type="ECO:0000256" key="8">
    <source>
        <dbReference type="ARBA" id="ARBA00022840"/>
    </source>
</evidence>
<dbReference type="GO" id="GO:0035556">
    <property type="term" value="P:intracellular signal transduction"/>
    <property type="evidence" value="ECO:0007669"/>
    <property type="project" value="TreeGrafter"/>
</dbReference>
<keyword evidence="6" id="KW-0547">Nucleotide-binding</keyword>
<dbReference type="InterPro" id="IPR011009">
    <property type="entry name" value="Kinase-like_dom_sf"/>
</dbReference>
<dbReference type="PANTHER" id="PTHR24356:SF1">
    <property type="entry name" value="SERINE_THREONINE-PROTEIN KINASE GREATWALL"/>
    <property type="match status" value="1"/>
</dbReference>
<comment type="caution">
    <text evidence="14">The sequence shown here is derived from an EMBL/GenBank/DDBJ whole genome shotgun (WGS) entry which is preliminary data.</text>
</comment>
<keyword evidence="5" id="KW-0808">Transferase</keyword>
<dbReference type="Proteomes" id="UP000748531">
    <property type="component" value="Unassembled WGS sequence"/>
</dbReference>
<dbReference type="Pfam" id="PF00069">
    <property type="entry name" value="Pkinase"/>
    <property type="match status" value="1"/>
</dbReference>
<name>A0A8J4SFP8_9TREM</name>
<protein>
    <recommendedName>
        <fullName evidence="3">Serine/threonine-protein kinase greatwall</fullName>
        <ecNumber evidence="2">2.7.11.1</ecNumber>
    </recommendedName>
    <alternativeName>
        <fullName evidence="9">Microtubule-associated serine/threonine-protein kinase-like</fullName>
    </alternativeName>
</protein>
<evidence type="ECO:0000256" key="7">
    <source>
        <dbReference type="ARBA" id="ARBA00022777"/>
    </source>
</evidence>
<dbReference type="EC" id="2.7.11.1" evidence="2"/>
<organism evidence="14 15">
    <name type="scientific">Paragonimus heterotremus</name>
    <dbReference type="NCBI Taxonomy" id="100268"/>
    <lineage>
        <taxon>Eukaryota</taxon>
        <taxon>Metazoa</taxon>
        <taxon>Spiralia</taxon>
        <taxon>Lophotrochozoa</taxon>
        <taxon>Platyhelminthes</taxon>
        <taxon>Trematoda</taxon>
        <taxon>Digenea</taxon>
        <taxon>Plagiorchiida</taxon>
        <taxon>Troglotremata</taxon>
        <taxon>Troglotrematidae</taxon>
        <taxon>Paragonimus</taxon>
    </lineage>
</organism>
<evidence type="ECO:0000256" key="3">
    <source>
        <dbReference type="ARBA" id="ARBA00022148"/>
    </source>
</evidence>
<evidence type="ECO:0000256" key="1">
    <source>
        <dbReference type="ARBA" id="ARBA00009903"/>
    </source>
</evidence>
<evidence type="ECO:0000256" key="11">
    <source>
        <dbReference type="ARBA" id="ARBA00048679"/>
    </source>
</evidence>